<feature type="compositionally biased region" description="Acidic residues" evidence="1">
    <location>
        <begin position="79"/>
        <end position="92"/>
    </location>
</feature>
<feature type="compositionally biased region" description="Acidic residues" evidence="1">
    <location>
        <begin position="311"/>
        <end position="323"/>
    </location>
</feature>
<dbReference type="Proteomes" id="UP001165065">
    <property type="component" value="Unassembled WGS sequence"/>
</dbReference>
<feature type="region of interest" description="Disordered" evidence="1">
    <location>
        <begin position="290"/>
        <end position="323"/>
    </location>
</feature>
<evidence type="ECO:0000313" key="3">
    <source>
        <dbReference type="Proteomes" id="UP001165065"/>
    </source>
</evidence>
<comment type="caution">
    <text evidence="2">The sequence shown here is derived from an EMBL/GenBank/DDBJ whole genome shotgun (WGS) entry which is preliminary data.</text>
</comment>
<accession>A0A9W7L3N3</accession>
<sequence>MPQRLSLLERQKKLLAESGFSSGPPSASPTPSPLPPRVPRPPGKSPHRFSSSFTSRQEKALSRKGQYNASSESRKAEELVFEGEDGSDDDEHDNGNDGTKSIGGRSMASHAPSLHPSMAGSVMSQACSEVTIGAGDNTGYWDFCHRKSTKADLGHTCRECKIPFNKLGQPITERRGARTSMRYHAECFSGFADPRSQANSSMHTGKLRGTQYEAAPRSKAGSKMRASKHFENGGDRNSGGGGGKIAAFAGGSMGFGDKSSKERAFVLPEVLGAEVTGGLSAAQLEEHNKRMTELDLYDDKEESKVTNTYETYDDDDDESPRST</sequence>
<keyword evidence="3" id="KW-1185">Reference proteome</keyword>
<feature type="compositionally biased region" description="Pro residues" evidence="1">
    <location>
        <begin position="26"/>
        <end position="44"/>
    </location>
</feature>
<name>A0A9W7L3N3_9STRA</name>
<dbReference type="EMBL" id="BRYA01000679">
    <property type="protein sequence ID" value="GMI29377.1"/>
    <property type="molecule type" value="Genomic_DNA"/>
</dbReference>
<organism evidence="2 3">
    <name type="scientific">Triparma columacea</name>
    <dbReference type="NCBI Taxonomy" id="722753"/>
    <lineage>
        <taxon>Eukaryota</taxon>
        <taxon>Sar</taxon>
        <taxon>Stramenopiles</taxon>
        <taxon>Ochrophyta</taxon>
        <taxon>Bolidophyceae</taxon>
        <taxon>Parmales</taxon>
        <taxon>Triparmaceae</taxon>
        <taxon>Triparma</taxon>
    </lineage>
</organism>
<proteinExistence type="predicted"/>
<reference evidence="3" key="1">
    <citation type="journal article" date="2023" name="Commun. Biol.">
        <title>Genome analysis of Parmales, the sister group of diatoms, reveals the evolutionary specialization of diatoms from phago-mixotrophs to photoautotrophs.</title>
        <authorList>
            <person name="Ban H."/>
            <person name="Sato S."/>
            <person name="Yoshikawa S."/>
            <person name="Yamada K."/>
            <person name="Nakamura Y."/>
            <person name="Ichinomiya M."/>
            <person name="Sato N."/>
            <person name="Blanc-Mathieu R."/>
            <person name="Endo H."/>
            <person name="Kuwata A."/>
            <person name="Ogata H."/>
        </authorList>
    </citation>
    <scope>NUCLEOTIDE SEQUENCE [LARGE SCALE GENOMIC DNA]</scope>
</reference>
<protein>
    <submittedName>
        <fullName evidence="2">Uncharacterized protein</fullName>
    </submittedName>
</protein>
<dbReference type="AlphaFoldDB" id="A0A9W7L3N3"/>
<dbReference type="OrthoDB" id="10024807at2759"/>
<evidence type="ECO:0000313" key="2">
    <source>
        <dbReference type="EMBL" id="GMI29377.1"/>
    </source>
</evidence>
<feature type="region of interest" description="Disordered" evidence="1">
    <location>
        <begin position="1"/>
        <end position="118"/>
    </location>
</feature>
<evidence type="ECO:0000256" key="1">
    <source>
        <dbReference type="SAM" id="MobiDB-lite"/>
    </source>
</evidence>
<gene>
    <name evidence="2" type="ORF">TrCOL_g6489</name>
</gene>